<dbReference type="InterPro" id="IPR008979">
    <property type="entry name" value="Galactose-bd-like_sf"/>
</dbReference>
<keyword evidence="3" id="KW-0326">Glycosidase</keyword>
<feature type="domain" description="Glycosyl hydrolases family 2 sugar binding" evidence="6">
    <location>
        <begin position="17"/>
        <end position="145"/>
    </location>
</feature>
<dbReference type="InterPro" id="IPR006103">
    <property type="entry name" value="Glyco_hydro_2_cat"/>
</dbReference>
<evidence type="ECO:0000259" key="5">
    <source>
        <dbReference type="Pfam" id="PF02836"/>
    </source>
</evidence>
<proteinExistence type="inferred from homology"/>
<dbReference type="GO" id="GO:0004553">
    <property type="term" value="F:hydrolase activity, hydrolyzing O-glycosyl compounds"/>
    <property type="evidence" value="ECO:0007669"/>
    <property type="project" value="InterPro"/>
</dbReference>
<evidence type="ECO:0000256" key="2">
    <source>
        <dbReference type="ARBA" id="ARBA00022801"/>
    </source>
</evidence>
<comment type="caution">
    <text evidence="7">The sequence shown here is derived from an EMBL/GenBank/DDBJ whole genome shotgun (WGS) entry which is preliminary data.</text>
</comment>
<gene>
    <name evidence="7" type="ORF">IAC58_00755</name>
</gene>
<organism evidence="7 8">
    <name type="scientific">Candidatus Onthovivens merdipullorum</name>
    <dbReference type="NCBI Taxonomy" id="2840889"/>
    <lineage>
        <taxon>Bacteria</taxon>
        <taxon>Bacillati</taxon>
        <taxon>Bacillota</taxon>
        <taxon>Bacilli</taxon>
        <taxon>Bacillales</taxon>
        <taxon>Candidatus Onthovivens</taxon>
    </lineage>
</organism>
<evidence type="ECO:0000256" key="3">
    <source>
        <dbReference type="ARBA" id="ARBA00023295"/>
    </source>
</evidence>
<dbReference type="EMBL" id="JADIMY010000013">
    <property type="protein sequence ID" value="MBO8427079.1"/>
    <property type="molecule type" value="Genomic_DNA"/>
</dbReference>
<sequence>MRNEYPRPDFVRDSFVSLDKEWDFDFDDKNLGHKEKWFINHKFTKAINVPFCFQSKLSGINDKSFHDHIWYQTEIKVRTLKEDERVILYFLGVDYYSETYINGFRVKDNYGANVGFEIDITDYLIDDKAKITIYVNDPSEDRLIPRGKQDWEKESHTIFYTRTSGIYKPVYYQIVNKRHIKNFFYTTSLKDNSINLTLLNTNNDGYLKFKITDKNDCSYEYIYNIHKYIERFTINLPNDFVNDRIWRVEYPYLFNIELSLFDENMNLKDIVKSYLGFRDISISNGKVYLNEHEIYQKLVLFQGYYEDGILTPKSIDVMENDIKMMKELGFNGCRIHQKTADPYFLYLCDKLGFYVWQECAANYGYSLLSPERQINEWIKIIKFNYNHPSIIAYTPLNESWGVEGIPQDEKIKAHAMSLYYLIKSLDDSRLVISNDGWEHCKTDLLTIHNYSHGNKDEIEKYKKFEKTLSNRDEILKFEGIGRFIINPGFIDEGQPILLTEFGGVALNNKENEKDWGYTTSKNEKEFIEDLKRIYKAIKESNCIVGYCYTQFNDVEQEVNGLVTYDRKYKVNPKLIKEINDSI</sequence>
<dbReference type="Pfam" id="PF02837">
    <property type="entry name" value="Glyco_hydro_2_N"/>
    <property type="match status" value="1"/>
</dbReference>
<reference evidence="7" key="2">
    <citation type="journal article" date="2021" name="PeerJ">
        <title>Extensive microbial diversity within the chicken gut microbiome revealed by metagenomics and culture.</title>
        <authorList>
            <person name="Gilroy R."/>
            <person name="Ravi A."/>
            <person name="Getino M."/>
            <person name="Pursley I."/>
            <person name="Horton D.L."/>
            <person name="Alikhan N.F."/>
            <person name="Baker D."/>
            <person name="Gharbi K."/>
            <person name="Hall N."/>
            <person name="Watson M."/>
            <person name="Adriaenssens E.M."/>
            <person name="Foster-Nyarko E."/>
            <person name="Jarju S."/>
            <person name="Secka A."/>
            <person name="Antonio M."/>
            <person name="Oren A."/>
            <person name="Chaudhuri R.R."/>
            <person name="La Ragione R."/>
            <person name="Hildebrand F."/>
            <person name="Pallen M.J."/>
        </authorList>
    </citation>
    <scope>NUCLEOTIDE SEQUENCE</scope>
    <source>
        <strain evidence="7">11159</strain>
    </source>
</reference>
<dbReference type="InterPro" id="IPR013783">
    <property type="entry name" value="Ig-like_fold"/>
</dbReference>
<dbReference type="Gene3D" id="2.60.120.260">
    <property type="entry name" value="Galactose-binding domain-like"/>
    <property type="match status" value="1"/>
</dbReference>
<protein>
    <submittedName>
        <fullName evidence="7">Glycoside hydrolase family 2</fullName>
    </submittedName>
</protein>
<dbReference type="SUPFAM" id="SSF51445">
    <property type="entry name" value="(Trans)glycosidases"/>
    <property type="match status" value="1"/>
</dbReference>
<dbReference type="SUPFAM" id="SSF49785">
    <property type="entry name" value="Galactose-binding domain-like"/>
    <property type="match status" value="1"/>
</dbReference>
<evidence type="ECO:0000256" key="1">
    <source>
        <dbReference type="ARBA" id="ARBA00007401"/>
    </source>
</evidence>
<dbReference type="Gene3D" id="2.60.40.10">
    <property type="entry name" value="Immunoglobulins"/>
    <property type="match status" value="1"/>
</dbReference>
<dbReference type="SUPFAM" id="SSF49303">
    <property type="entry name" value="beta-Galactosidase/glucuronidase domain"/>
    <property type="match status" value="1"/>
</dbReference>
<dbReference type="PANTHER" id="PTHR42732:SF3">
    <property type="entry name" value="HYDROLASE"/>
    <property type="match status" value="1"/>
</dbReference>
<dbReference type="GO" id="GO:0005975">
    <property type="term" value="P:carbohydrate metabolic process"/>
    <property type="evidence" value="ECO:0007669"/>
    <property type="project" value="InterPro"/>
</dbReference>
<feature type="domain" description="Glycoside hydrolase family 2 catalytic" evidence="5">
    <location>
        <begin position="282"/>
        <end position="577"/>
    </location>
</feature>
<dbReference type="Proteomes" id="UP000823613">
    <property type="component" value="Unassembled WGS sequence"/>
</dbReference>
<feature type="domain" description="Glycoside hydrolase family 2 immunoglobulin-like beta-sandwich" evidence="4">
    <location>
        <begin position="179"/>
        <end position="278"/>
    </location>
</feature>
<dbReference type="InterPro" id="IPR017853">
    <property type="entry name" value="GH"/>
</dbReference>
<dbReference type="InterPro" id="IPR051913">
    <property type="entry name" value="GH2_Domain-Containing"/>
</dbReference>
<dbReference type="InterPro" id="IPR036156">
    <property type="entry name" value="Beta-gal/glucu_dom_sf"/>
</dbReference>
<name>A0A9D9DL68_9BACL</name>
<comment type="similarity">
    <text evidence="1">Belongs to the glycosyl hydrolase 2 family.</text>
</comment>
<evidence type="ECO:0000259" key="6">
    <source>
        <dbReference type="Pfam" id="PF02837"/>
    </source>
</evidence>
<evidence type="ECO:0000313" key="7">
    <source>
        <dbReference type="EMBL" id="MBO8427079.1"/>
    </source>
</evidence>
<dbReference type="InterPro" id="IPR006104">
    <property type="entry name" value="Glyco_hydro_2_N"/>
</dbReference>
<evidence type="ECO:0000259" key="4">
    <source>
        <dbReference type="Pfam" id="PF00703"/>
    </source>
</evidence>
<reference evidence="7" key="1">
    <citation type="submission" date="2020-10" db="EMBL/GenBank/DDBJ databases">
        <authorList>
            <person name="Gilroy R."/>
        </authorList>
    </citation>
    <scope>NUCLEOTIDE SEQUENCE</scope>
    <source>
        <strain evidence="7">11159</strain>
    </source>
</reference>
<evidence type="ECO:0000313" key="8">
    <source>
        <dbReference type="Proteomes" id="UP000823613"/>
    </source>
</evidence>
<dbReference type="Pfam" id="PF00703">
    <property type="entry name" value="Glyco_hydro_2"/>
    <property type="match status" value="1"/>
</dbReference>
<keyword evidence="2 7" id="KW-0378">Hydrolase</keyword>
<accession>A0A9D9DL68</accession>
<dbReference type="PANTHER" id="PTHR42732">
    <property type="entry name" value="BETA-GALACTOSIDASE"/>
    <property type="match status" value="1"/>
</dbReference>
<dbReference type="AlphaFoldDB" id="A0A9D9DL68"/>
<dbReference type="Pfam" id="PF02836">
    <property type="entry name" value="Glyco_hydro_2_C"/>
    <property type="match status" value="1"/>
</dbReference>
<dbReference type="InterPro" id="IPR006102">
    <property type="entry name" value="Ig-like_GH2"/>
</dbReference>
<dbReference type="Gene3D" id="3.20.20.80">
    <property type="entry name" value="Glycosidases"/>
    <property type="match status" value="1"/>
</dbReference>